<accession>A0AAV9WJ05</accession>
<name>A0AAV9WJ05_9PEZI</name>
<gene>
    <name evidence="2" type="ORF">TWF481_004110</name>
</gene>
<protein>
    <submittedName>
        <fullName evidence="2">Uncharacterized protein</fullName>
    </submittedName>
</protein>
<dbReference type="EMBL" id="JAVHJL010000002">
    <property type="protein sequence ID" value="KAK6509360.1"/>
    <property type="molecule type" value="Genomic_DNA"/>
</dbReference>
<evidence type="ECO:0000313" key="2">
    <source>
        <dbReference type="EMBL" id="KAK6509360.1"/>
    </source>
</evidence>
<dbReference type="Proteomes" id="UP001370758">
    <property type="component" value="Unassembled WGS sequence"/>
</dbReference>
<reference evidence="2 3" key="1">
    <citation type="submission" date="2023-08" db="EMBL/GenBank/DDBJ databases">
        <authorList>
            <person name="Palmer J.M."/>
        </authorList>
    </citation>
    <scope>NUCLEOTIDE SEQUENCE [LARGE SCALE GENOMIC DNA]</scope>
    <source>
        <strain evidence="2 3">TWF481</strain>
    </source>
</reference>
<feature type="compositionally biased region" description="Basic and acidic residues" evidence="1">
    <location>
        <begin position="27"/>
        <end position="43"/>
    </location>
</feature>
<sequence>MIRENATILQKRTNYKDRKKNFKKSNPKSDKKEVRKELKDKGKGRAKGMSDEETLARNLVNFDEGVFGRLDRVEEVYDMDQYREGGSGSGHLNFDYIGSEDEEVYQMALKRAEDTAVIEPQEHDANPIFKDYAIKRGEVFQYHPSSPILRAMGVSDEVLSSDSPSFIEMDLFELQRKENNFKEILRTLVSSTRHHLLINWTNDASVISKLSQYMYLCWRYEFTPHIRAGVYHNPVIPNVLGPPLEYITISGITDEKSIKLFTRAAELPGRRLLRYQDPEQKKNRHAYFFDIKVLSRFHGDSAETRATGALLGSRQVLAVKGMLHSFGNGLFHAEISSIFLLMDRDGDRSSAMIFIQLSPKTPHALPSMNLPAESDLDKQPPGVDPRLLITSRGSYPREHPLGLEFSSDEVEPSYFEASAEYMLESGHSLKFQLYFSGLESHLVLGGLEQLGESLEDSDVITVGSILYSAWIREAGLKPILRVTFIELSETMSSLVLKILSQGNEQAGTIFLDSRVSPDDFAFVAKIFRETPSREWKIIQALLWRNGESFGAYQVVQLSIGANDGQTPFLVVGIEIDRDFSSGSEGLFGDPDNSILVALRAGTRLKAEMEVLEPRFLDDEIGVLKEFKNPGGVDSRLKQSDNRAGDRDIEFSKFVIDKYNFSPMKPLDCKSMQGPPLIQRIISWSQQLDNPKTSSSNHESPLQSHWRRKISTAFMGNQKKRLCAFSLSGDSYMPQGYQDPEVFDFAISHDVGHIILQSRFGDTANLFEFADAVWALWISVDTATEQHPNIYTERLKDGRTGLRFVTILHPSDHTIHILQRIYSDLQLSWDNPFIFPNQDTAFGLLPDFSTTDDNVARRILLLINGLREVYAIEDLLRRTFEEPYSVMNYRRRVNAVLVRWNGDIPQLVIALGHFTFDKPRYFKEPVASNFKALSYIRQRKDLEEFTTTGCEIAWSSVSSYMFDLSDYTPDANPVGLDSPGAPESRFEEYTVARVSGGFELVGCPQDIRSFLHNIAWDTSESNFRKQISPQETLGLQRLVTEEISEEDREAYLAGEIGPKVYQSYEYQRRYHPSRYVFMVRGSPFHLIVGVANDGQTGLPDEGLPLSTRIERLSRAYYDLFVRTVDLVAEPGVETRWVSMRAHDLSFETSQTIRTLFGIMSHAISGWSGFDISFMRGPQPSLKDVEEVQIGKTLLGLAEIGALGRMLSDHQRVMNNLQIARIIIQRTPDGEGVPDNSFQILVMLRPQTFIGREQ</sequence>
<feature type="region of interest" description="Disordered" evidence="1">
    <location>
        <begin position="1"/>
        <end position="50"/>
    </location>
</feature>
<keyword evidence="3" id="KW-1185">Reference proteome</keyword>
<organism evidence="2 3">
    <name type="scientific">Arthrobotrys musiformis</name>
    <dbReference type="NCBI Taxonomy" id="47236"/>
    <lineage>
        <taxon>Eukaryota</taxon>
        <taxon>Fungi</taxon>
        <taxon>Dikarya</taxon>
        <taxon>Ascomycota</taxon>
        <taxon>Pezizomycotina</taxon>
        <taxon>Orbiliomycetes</taxon>
        <taxon>Orbiliales</taxon>
        <taxon>Orbiliaceae</taxon>
        <taxon>Arthrobotrys</taxon>
    </lineage>
</organism>
<dbReference type="AlphaFoldDB" id="A0AAV9WJ05"/>
<evidence type="ECO:0000256" key="1">
    <source>
        <dbReference type="SAM" id="MobiDB-lite"/>
    </source>
</evidence>
<feature type="compositionally biased region" description="Basic residues" evidence="1">
    <location>
        <begin position="17"/>
        <end position="26"/>
    </location>
</feature>
<evidence type="ECO:0000313" key="3">
    <source>
        <dbReference type="Proteomes" id="UP001370758"/>
    </source>
</evidence>
<comment type="caution">
    <text evidence="2">The sequence shown here is derived from an EMBL/GenBank/DDBJ whole genome shotgun (WGS) entry which is preliminary data.</text>
</comment>
<proteinExistence type="predicted"/>